<evidence type="ECO:0000256" key="2">
    <source>
        <dbReference type="ARBA" id="ARBA00022694"/>
    </source>
</evidence>
<sequence length="801" mass="92737">MELGDLSKARFVKVYDYLEERAAQVADLLQVVDNSNLVSGEVTKGPRTAAQRLPRHMRRRAMAYDVRRFPKGLRNYAAPFLANTKHRKKPPSRYFRRRSRNLLLNYIRRQRKMVWLETHIWHAKRFHIVDRWGYRLPDRSFQRNFRPCYRDSVRHCTVRDKSYLSCILISHSKQDELIAMLSPLCVNSASPTFAFKSGLDGRYEVSTLIYKPGQYPRGLIGPARFLWSKEGELHRLAIWIHPSCRDQLLDLLKELLELSNEEQSEDDDDEKSTTVPHTVEEWRLSRLRVHTQNWTGKQGVQVQDLRDQLVRIRLYGPLSISIVSDALKLVDDEKAPQFRLNHSEWRDSVSKLSTGCVADGAVFSLLVEDPRIFRPRVRKVPVVECPISTPESYSIPQSIFWSRDVRLKALSNRMTDSELNSLKGKCLSQIKETEAKIPVLVVFRSGGTGRGDTLSGCMDFWVALQLRTARASGWRDELTAHFEASRLCFPTDVVDSIAGNEEIKRMQLEHEAKYDKRPHNRRVSYWRKLSIKYPFTFEYSELVGDWLSAKGRKSVEQPYVLRDRRALLSLSRWIQGKEKVPGELLVTHAGALIAVELQCIARGKPRRYGLVCLPTKDDLEKIKNQHKNGPVRIEQEPRGFHEKAETSAVEVEKKAVAKADIWKDVVSLDQATREKPIPLKDLFPDNKVVDRTLKRKLVNRKKKESAKRRREGREERLRELNEEKKEKESTPYRESANRLVIGRVVRGEFSFFTACGRALSYIPVCILEDVHKCGGLVLLRNSTSKYYHPAKMSILLNMLEI</sequence>
<evidence type="ECO:0000256" key="1">
    <source>
        <dbReference type="ARBA" id="ARBA00004123"/>
    </source>
</evidence>
<dbReference type="GO" id="GO:0000172">
    <property type="term" value="C:ribonuclease MRP complex"/>
    <property type="evidence" value="ECO:0007669"/>
    <property type="project" value="InterPro"/>
</dbReference>
<dbReference type="WBParaSite" id="HCON_00085740-00001">
    <property type="protein sequence ID" value="HCON_00085740-00001"/>
    <property type="gene ID" value="HCON_00085740"/>
</dbReference>
<name>A0A7I4YEI1_HAECO</name>
<dbReference type="Pfam" id="PF08170">
    <property type="entry name" value="POPLD"/>
    <property type="match status" value="1"/>
</dbReference>
<dbReference type="InterPro" id="IPR012590">
    <property type="entry name" value="POPLD_dom"/>
</dbReference>
<evidence type="ECO:0000259" key="5">
    <source>
        <dbReference type="Pfam" id="PF06978"/>
    </source>
</evidence>
<feature type="domain" description="POP1 C-terminal" evidence="7">
    <location>
        <begin position="591"/>
        <end position="795"/>
    </location>
</feature>
<feature type="domain" description="POPLD" evidence="6">
    <location>
        <begin position="458"/>
        <end position="537"/>
    </location>
</feature>
<dbReference type="OMA" id="RRTMSHN"/>
<feature type="compositionally biased region" description="Basic and acidic residues" evidence="4">
    <location>
        <begin position="711"/>
        <end position="731"/>
    </location>
</feature>
<dbReference type="GO" id="GO:0001682">
    <property type="term" value="P:tRNA 5'-leader removal"/>
    <property type="evidence" value="ECO:0007669"/>
    <property type="project" value="InterPro"/>
</dbReference>
<dbReference type="PANTHER" id="PTHR22731:SF3">
    <property type="entry name" value="RIBONUCLEASES P_MRP PROTEIN SUBUNIT POP1"/>
    <property type="match status" value="1"/>
</dbReference>
<dbReference type="Pfam" id="PF22770">
    <property type="entry name" value="POP1_C"/>
    <property type="match status" value="1"/>
</dbReference>
<dbReference type="OrthoDB" id="442863at2759"/>
<comment type="subcellular location">
    <subcellularLocation>
        <location evidence="1">Nucleus</location>
    </subcellularLocation>
</comment>
<dbReference type="InterPro" id="IPR009723">
    <property type="entry name" value="Pop1_N"/>
</dbReference>
<dbReference type="AlphaFoldDB" id="A0A7I4YEI1"/>
<dbReference type="InterPro" id="IPR039182">
    <property type="entry name" value="Pop1"/>
</dbReference>
<keyword evidence="8" id="KW-1185">Reference proteome</keyword>
<dbReference type="InterPro" id="IPR055079">
    <property type="entry name" value="POP1_C"/>
</dbReference>
<organism evidence="8 9">
    <name type="scientific">Haemonchus contortus</name>
    <name type="common">Barber pole worm</name>
    <dbReference type="NCBI Taxonomy" id="6289"/>
    <lineage>
        <taxon>Eukaryota</taxon>
        <taxon>Metazoa</taxon>
        <taxon>Ecdysozoa</taxon>
        <taxon>Nematoda</taxon>
        <taxon>Chromadorea</taxon>
        <taxon>Rhabditida</taxon>
        <taxon>Rhabditina</taxon>
        <taxon>Rhabditomorpha</taxon>
        <taxon>Strongyloidea</taxon>
        <taxon>Trichostrongylidae</taxon>
        <taxon>Haemonchus</taxon>
    </lineage>
</organism>
<feature type="region of interest" description="Disordered" evidence="4">
    <location>
        <begin position="699"/>
        <end position="732"/>
    </location>
</feature>
<evidence type="ECO:0000259" key="6">
    <source>
        <dbReference type="Pfam" id="PF08170"/>
    </source>
</evidence>
<feature type="domain" description="Pop1 N-terminal" evidence="5">
    <location>
        <begin position="49"/>
        <end position="85"/>
    </location>
</feature>
<reference evidence="9" key="1">
    <citation type="submission" date="2020-12" db="UniProtKB">
        <authorList>
            <consortium name="WormBaseParasite"/>
        </authorList>
    </citation>
    <scope>IDENTIFICATION</scope>
    <source>
        <strain evidence="9">MHco3</strain>
    </source>
</reference>
<dbReference type="Proteomes" id="UP000025227">
    <property type="component" value="Unplaced"/>
</dbReference>
<dbReference type="Pfam" id="PF06978">
    <property type="entry name" value="POP1_N"/>
    <property type="match status" value="2"/>
</dbReference>
<keyword evidence="3" id="KW-0539">Nucleus</keyword>
<feature type="compositionally biased region" description="Basic residues" evidence="4">
    <location>
        <begin position="699"/>
        <end position="710"/>
    </location>
</feature>
<evidence type="ECO:0000313" key="9">
    <source>
        <dbReference type="WBParaSite" id="HCON_00085740-00001"/>
    </source>
</evidence>
<keyword evidence="2" id="KW-0819">tRNA processing</keyword>
<evidence type="ECO:0000259" key="7">
    <source>
        <dbReference type="Pfam" id="PF22770"/>
    </source>
</evidence>
<proteinExistence type="predicted"/>
<dbReference type="GO" id="GO:0005655">
    <property type="term" value="C:nucleolar ribonuclease P complex"/>
    <property type="evidence" value="ECO:0007669"/>
    <property type="project" value="InterPro"/>
</dbReference>
<accession>A0A7I4YEI1</accession>
<evidence type="ECO:0000313" key="8">
    <source>
        <dbReference type="Proteomes" id="UP000025227"/>
    </source>
</evidence>
<dbReference type="PANTHER" id="PTHR22731">
    <property type="entry name" value="RIBONUCLEASES P/MRP PROTEIN SUBUNIT POP1"/>
    <property type="match status" value="1"/>
</dbReference>
<evidence type="ECO:0000256" key="4">
    <source>
        <dbReference type="SAM" id="MobiDB-lite"/>
    </source>
</evidence>
<evidence type="ECO:0000256" key="3">
    <source>
        <dbReference type="ARBA" id="ARBA00023242"/>
    </source>
</evidence>
<feature type="domain" description="Pop1 N-terminal" evidence="5">
    <location>
        <begin position="102"/>
        <end position="171"/>
    </location>
</feature>
<protein>
    <submittedName>
        <fullName evidence="9">Ribonucleases P/MRP protein subunit POP1</fullName>
    </submittedName>
</protein>